<feature type="domain" description="2Fe-2S ferredoxin-type" evidence="1">
    <location>
        <begin position="3"/>
        <end position="88"/>
    </location>
</feature>
<sequence length="324" mass="35674">MTPIIRIKPSDISFDVIENTTVLESAIRAGIILEHSCKNGSCGLCESKIIKGEVIDEQGCSFSSGQSFLTCQCKSACAELTIEAEYYPELASLSRKTVPCKVTWAEIDNEFMILKFRLPPTAKFDYLPGQYINLSYQGVARSYSIANASSKDGIELHVRLVNNGAMSNLLLAGIKPDTLMRIDGPIGTFFIRDDDRPIIFLAGGTGFAPVKAMVEALISSSSKRDINIYWGMNKAIDFYSKLPSEWEGKYDNITFIPVVSGNDVEWSGRTGFVHQAVLQDFCNLSDFCVYACGSPQMIAAAKDDFINIGLSEKQFFSDAFTVSK</sequence>
<dbReference type="Pfam" id="PF00111">
    <property type="entry name" value="Fer2"/>
    <property type="match status" value="1"/>
</dbReference>
<dbReference type="PANTHER" id="PTHR47354">
    <property type="entry name" value="NADH OXIDOREDUCTASE HCR"/>
    <property type="match status" value="1"/>
</dbReference>
<dbReference type="Gene3D" id="2.40.30.10">
    <property type="entry name" value="Translation factors"/>
    <property type="match status" value="1"/>
</dbReference>
<dbReference type="EMBL" id="PGCP01000013">
    <property type="protein sequence ID" value="PJC93482.1"/>
    <property type="molecule type" value="Genomic_DNA"/>
</dbReference>
<dbReference type="InterPro" id="IPR017927">
    <property type="entry name" value="FAD-bd_FR_type"/>
</dbReference>
<dbReference type="GO" id="GO:0051537">
    <property type="term" value="F:2 iron, 2 sulfur cluster binding"/>
    <property type="evidence" value="ECO:0007669"/>
    <property type="project" value="InterPro"/>
</dbReference>
<dbReference type="SUPFAM" id="SSF63380">
    <property type="entry name" value="Riboflavin synthase domain-like"/>
    <property type="match status" value="1"/>
</dbReference>
<dbReference type="AlphaFoldDB" id="A0A2M8HA68"/>
<evidence type="ECO:0000259" key="2">
    <source>
        <dbReference type="PROSITE" id="PS51384"/>
    </source>
</evidence>
<dbReference type="PROSITE" id="PS51384">
    <property type="entry name" value="FAD_FR"/>
    <property type="match status" value="1"/>
</dbReference>
<dbReference type="CDD" id="cd06189">
    <property type="entry name" value="flavin_oxioreductase"/>
    <property type="match status" value="1"/>
</dbReference>
<proteinExistence type="predicted"/>
<dbReference type="PROSITE" id="PS51085">
    <property type="entry name" value="2FE2S_FER_2"/>
    <property type="match status" value="1"/>
</dbReference>
<dbReference type="PANTHER" id="PTHR47354:SF5">
    <property type="entry name" value="PROTEIN RFBI"/>
    <property type="match status" value="1"/>
</dbReference>
<dbReference type="InterPro" id="IPR017938">
    <property type="entry name" value="Riboflavin_synthase-like_b-brl"/>
</dbReference>
<dbReference type="Gene3D" id="3.40.50.80">
    <property type="entry name" value="Nucleotide-binding domain of ferredoxin-NADP reductase (FNR) module"/>
    <property type="match status" value="1"/>
</dbReference>
<dbReference type="Pfam" id="PF00175">
    <property type="entry name" value="NAD_binding_1"/>
    <property type="match status" value="1"/>
</dbReference>
<dbReference type="SUPFAM" id="SSF52343">
    <property type="entry name" value="Ferredoxin reductase-like, C-terminal NADP-linked domain"/>
    <property type="match status" value="1"/>
</dbReference>
<dbReference type="Pfam" id="PF00970">
    <property type="entry name" value="FAD_binding_6"/>
    <property type="match status" value="1"/>
</dbReference>
<dbReference type="InterPro" id="IPR008333">
    <property type="entry name" value="Cbr1-like_FAD-bd_dom"/>
</dbReference>
<protein>
    <submittedName>
        <fullName evidence="3">CDP-6-deoxy-delta-3,4-glucoseen reductase</fullName>
    </submittedName>
</protein>
<dbReference type="InterPro" id="IPR039261">
    <property type="entry name" value="FNR_nucleotide-bd"/>
</dbReference>
<accession>A0A2M8HA68</accession>
<dbReference type="InterPro" id="IPR050415">
    <property type="entry name" value="MRET"/>
</dbReference>
<dbReference type="PRINTS" id="PR00410">
    <property type="entry name" value="PHEHYDRXLASE"/>
</dbReference>
<dbReference type="PROSITE" id="PS00197">
    <property type="entry name" value="2FE2S_FER_1"/>
    <property type="match status" value="1"/>
</dbReference>
<dbReference type="OrthoDB" id="9806195at2"/>
<dbReference type="RefSeq" id="WP_100859742.1">
    <property type="nucleotide sequence ID" value="NZ_PGCP01000013.1"/>
</dbReference>
<gene>
    <name evidence="3" type="ORF">CUC44_09615</name>
</gene>
<comment type="caution">
    <text evidence="3">The sequence shown here is derived from an EMBL/GenBank/DDBJ whole genome shotgun (WGS) entry which is preliminary data.</text>
</comment>
<dbReference type="InterPro" id="IPR006058">
    <property type="entry name" value="2Fe2S_fd_BS"/>
</dbReference>
<reference evidence="3 4" key="1">
    <citation type="submission" date="2017-11" db="EMBL/GenBank/DDBJ databases">
        <title>Draft genome sequence of environmental isolate Aeromonas lusitania sp. nov. MDC 2473.</title>
        <authorList>
            <person name="Colston S.M."/>
            <person name="Navarro A."/>
            <person name="Martinez-Murcia A.J."/>
            <person name="Graf J."/>
        </authorList>
    </citation>
    <scope>NUCLEOTIDE SEQUENCE [LARGE SCALE GENOMIC DNA]</scope>
    <source>
        <strain evidence="3 4">MDC 2473</strain>
    </source>
</reference>
<organism evidence="3 4">
    <name type="scientific">Aeromonas lusitana</name>
    <dbReference type="NCBI Taxonomy" id="931529"/>
    <lineage>
        <taxon>Bacteria</taxon>
        <taxon>Pseudomonadati</taxon>
        <taxon>Pseudomonadota</taxon>
        <taxon>Gammaproteobacteria</taxon>
        <taxon>Aeromonadales</taxon>
        <taxon>Aeromonadaceae</taxon>
        <taxon>Aeromonas</taxon>
    </lineage>
</organism>
<feature type="domain" description="FAD-binding FR-type" evidence="2">
    <location>
        <begin position="86"/>
        <end position="192"/>
    </location>
</feature>
<dbReference type="SUPFAM" id="SSF54292">
    <property type="entry name" value="2Fe-2S ferredoxin-like"/>
    <property type="match status" value="1"/>
</dbReference>
<evidence type="ECO:0000259" key="1">
    <source>
        <dbReference type="PROSITE" id="PS51085"/>
    </source>
</evidence>
<dbReference type="GO" id="GO:0016491">
    <property type="term" value="F:oxidoreductase activity"/>
    <property type="evidence" value="ECO:0007669"/>
    <property type="project" value="InterPro"/>
</dbReference>
<dbReference type="Gene3D" id="3.10.20.30">
    <property type="match status" value="1"/>
</dbReference>
<dbReference type="InterPro" id="IPR036010">
    <property type="entry name" value="2Fe-2S_ferredoxin-like_sf"/>
</dbReference>
<dbReference type="CDD" id="cd00207">
    <property type="entry name" value="fer2"/>
    <property type="match status" value="1"/>
</dbReference>
<evidence type="ECO:0000313" key="4">
    <source>
        <dbReference type="Proteomes" id="UP000232060"/>
    </source>
</evidence>
<dbReference type="Proteomes" id="UP000232060">
    <property type="component" value="Unassembled WGS sequence"/>
</dbReference>
<dbReference type="InterPro" id="IPR001041">
    <property type="entry name" value="2Fe-2S_ferredoxin-type"/>
</dbReference>
<dbReference type="InterPro" id="IPR001433">
    <property type="entry name" value="OxRdtase_FAD/NAD-bd"/>
</dbReference>
<dbReference type="InterPro" id="IPR012675">
    <property type="entry name" value="Beta-grasp_dom_sf"/>
</dbReference>
<evidence type="ECO:0000313" key="3">
    <source>
        <dbReference type="EMBL" id="PJC93482.1"/>
    </source>
</evidence>
<keyword evidence="4" id="KW-1185">Reference proteome</keyword>
<name>A0A2M8HA68_9GAMM</name>